<dbReference type="RefSeq" id="WP_068009048.1">
    <property type="nucleotide sequence ID" value="NZ_QQBC01000020.1"/>
</dbReference>
<feature type="signal peptide" evidence="2">
    <location>
        <begin position="1"/>
        <end position="20"/>
    </location>
</feature>
<name>A0A370HK98_9NOCA</name>
<feature type="compositionally biased region" description="Polar residues" evidence="1">
    <location>
        <begin position="380"/>
        <end position="399"/>
    </location>
</feature>
<feature type="region of interest" description="Disordered" evidence="1">
    <location>
        <begin position="380"/>
        <end position="402"/>
    </location>
</feature>
<evidence type="ECO:0000259" key="3">
    <source>
        <dbReference type="Pfam" id="PF00561"/>
    </source>
</evidence>
<accession>A0A370HK98</accession>
<keyword evidence="2" id="KW-0732">Signal</keyword>
<dbReference type="Pfam" id="PF00561">
    <property type="entry name" value="Abhydrolase_1"/>
    <property type="match status" value="1"/>
</dbReference>
<evidence type="ECO:0000256" key="1">
    <source>
        <dbReference type="SAM" id="MobiDB-lite"/>
    </source>
</evidence>
<dbReference type="Proteomes" id="UP000254869">
    <property type="component" value="Unassembled WGS sequence"/>
</dbReference>
<comment type="caution">
    <text evidence="5">The sequence shown here is derived from an EMBL/GenBank/DDBJ whole genome shotgun (WGS) entry which is preliminary data.</text>
</comment>
<dbReference type="GO" id="GO:0016787">
    <property type="term" value="F:hydrolase activity"/>
    <property type="evidence" value="ECO:0007669"/>
    <property type="project" value="UniProtKB-KW"/>
</dbReference>
<dbReference type="EMBL" id="QQBC01000020">
    <property type="protein sequence ID" value="RDI59006.1"/>
    <property type="molecule type" value="Genomic_DNA"/>
</dbReference>
<dbReference type="Pfam" id="PF08386">
    <property type="entry name" value="Abhydrolase_4"/>
    <property type="match status" value="1"/>
</dbReference>
<feature type="region of interest" description="Disordered" evidence="1">
    <location>
        <begin position="27"/>
        <end position="61"/>
    </location>
</feature>
<keyword evidence="5" id="KW-0378">Hydrolase</keyword>
<organism evidence="5 6">
    <name type="scientific">Nocardia pseudobrasiliensis</name>
    <dbReference type="NCBI Taxonomy" id="45979"/>
    <lineage>
        <taxon>Bacteria</taxon>
        <taxon>Bacillati</taxon>
        <taxon>Actinomycetota</taxon>
        <taxon>Actinomycetes</taxon>
        <taxon>Mycobacteriales</taxon>
        <taxon>Nocardiaceae</taxon>
        <taxon>Nocardia</taxon>
    </lineage>
</organism>
<dbReference type="InterPro" id="IPR029058">
    <property type="entry name" value="AB_hydrolase_fold"/>
</dbReference>
<dbReference type="PROSITE" id="PS51257">
    <property type="entry name" value="PROKAR_LIPOPROTEIN"/>
    <property type="match status" value="1"/>
</dbReference>
<evidence type="ECO:0000313" key="6">
    <source>
        <dbReference type="Proteomes" id="UP000254869"/>
    </source>
</evidence>
<protein>
    <submittedName>
        <fullName evidence="5">Alpha/beta hydrolase family protein</fullName>
    </submittedName>
</protein>
<evidence type="ECO:0000313" key="5">
    <source>
        <dbReference type="EMBL" id="RDI59006.1"/>
    </source>
</evidence>
<feature type="domain" description="AB hydrolase-1" evidence="3">
    <location>
        <begin position="153"/>
        <end position="284"/>
    </location>
</feature>
<feature type="chain" id="PRO_5039324382" evidence="2">
    <location>
        <begin position="21"/>
        <end position="519"/>
    </location>
</feature>
<dbReference type="SUPFAM" id="SSF53474">
    <property type="entry name" value="alpha/beta-Hydrolases"/>
    <property type="match status" value="1"/>
</dbReference>
<reference evidence="5 6" key="1">
    <citation type="submission" date="2018-07" db="EMBL/GenBank/DDBJ databases">
        <title>Genomic Encyclopedia of Type Strains, Phase IV (KMG-IV): sequencing the most valuable type-strain genomes for metagenomic binning, comparative biology and taxonomic classification.</title>
        <authorList>
            <person name="Goeker M."/>
        </authorList>
    </citation>
    <scope>NUCLEOTIDE SEQUENCE [LARGE SCALE GENOMIC DNA]</scope>
    <source>
        <strain evidence="5 6">DSM 44290</strain>
    </source>
</reference>
<dbReference type="InterPro" id="IPR013595">
    <property type="entry name" value="Pept_S33_TAP-like_C"/>
</dbReference>
<dbReference type="InterPro" id="IPR000073">
    <property type="entry name" value="AB_hydrolase_1"/>
</dbReference>
<evidence type="ECO:0000256" key="2">
    <source>
        <dbReference type="SAM" id="SignalP"/>
    </source>
</evidence>
<feature type="domain" description="Peptidase S33 tripeptidyl aminopeptidase-like C-terminal" evidence="4">
    <location>
        <begin position="415"/>
        <end position="517"/>
    </location>
</feature>
<dbReference type="AlphaFoldDB" id="A0A370HK98"/>
<gene>
    <name evidence="5" type="ORF">DFR76_1205</name>
</gene>
<keyword evidence="6" id="KW-1185">Reference proteome</keyword>
<sequence>MRWSRAALLVSSSLTIVLTAACGAGPSNRPGVAVERPHEVGAPPTTSAAPAPPPGAEVPKTDLSWRDCGARTFDQLGLGAPPAGLIFDCAEYSTPIDVSGSVLGTFRTAAVRARLASTPADAPPLVLTSGGDRSSTATLAGLAAGPNSAVLAAHPVVAVDRRGLGGSQPIDCMPSDTRRGLADSAQFTSGDPVDAMVKFSQDATVACQDFLQPYQRTFDAPHAADDIEQLRKQWQVDRIALIGTGSGARVALSYAAKYGDHLARLIMDAPQAVDADAVTRTEQRTRGAEAALTAFAQRCTGMGCSLGSDPRAAITDLVNRARGGGLGDLSAGALLSGISGFLGDPRADQSNRVAELADALSAAGRGDRGPIGQLVQRQSAATGSDGQFVSRCSDNQQPATPDRAKELEKTWGAQYPVFGKDAAVRLMACAAWPTPNPPQLPDKLNLPVLLLGTSADPVTGGDALPTVTGALGRAGATTATVRWQGWGHPVLTHSGCAQQALTDYLKDAKLPADGTACPA</sequence>
<proteinExistence type="predicted"/>
<evidence type="ECO:0000259" key="4">
    <source>
        <dbReference type="Pfam" id="PF08386"/>
    </source>
</evidence>
<dbReference type="STRING" id="1210086.GCA_001613105_07761"/>
<dbReference type="Gene3D" id="3.40.50.1820">
    <property type="entry name" value="alpha/beta hydrolase"/>
    <property type="match status" value="1"/>
</dbReference>